<name>A0AAE3D098_9HYPH</name>
<dbReference type="GO" id="GO:0015562">
    <property type="term" value="F:efflux transmembrane transporter activity"/>
    <property type="evidence" value="ECO:0007669"/>
    <property type="project" value="TreeGrafter"/>
</dbReference>
<reference evidence="2" key="1">
    <citation type="submission" date="2021-08" db="EMBL/GenBank/DDBJ databases">
        <title>Hoeflea bacterium WL0058 sp. nov., isolated from the sediment.</title>
        <authorList>
            <person name="Wang L."/>
            <person name="Zhang D."/>
        </authorList>
    </citation>
    <scope>NUCLEOTIDE SEQUENCE</scope>
    <source>
        <strain evidence="2">WL0058</strain>
    </source>
</reference>
<evidence type="ECO:0000256" key="1">
    <source>
        <dbReference type="SAM" id="Coils"/>
    </source>
</evidence>
<dbReference type="AlphaFoldDB" id="A0AAE3D098"/>
<sequence>MRGRKVLLLTILVFGAYCLWMIGPYIRSTLVRDSAITTWSRMAVAPIEGRIVTDLPLAGSIVGSDGLVATIENPLLFDEKRSVDDMRQQVATAQSNAAEAMDQLDDIESLERQRVSQRDQLAEVFHKTLETEIQTLNRQIAVNAKRIDVLQRIVDRSQTLTERGVGSNADLDEAALRLSDANARDAELNAELAFAMLRDKAAEAGVFIAADGSTPDWLRYGELELQLQQQKLRHELDRANARVEDAKRGLGLATTALAELSAANVTAPGGSLIFSVLAAPDAAVTAGQPIVEWINCDVLLVDVPVPDAEVPLIRKGDRAEIVMEGESSVREAKVLLTRGSASPIGRKDLAAVAKGRAAGVAQALLSLDREGMDPDRCPIGQSAYVRFPGIGLFDVLKARLRL</sequence>
<keyword evidence="3" id="KW-1185">Reference proteome</keyword>
<organism evidence="2 3">
    <name type="scientific">Flavimaribacter sediminis</name>
    <dbReference type="NCBI Taxonomy" id="2865987"/>
    <lineage>
        <taxon>Bacteria</taxon>
        <taxon>Pseudomonadati</taxon>
        <taxon>Pseudomonadota</taxon>
        <taxon>Alphaproteobacteria</taxon>
        <taxon>Hyphomicrobiales</taxon>
        <taxon>Rhizobiaceae</taxon>
        <taxon>Flavimaribacter</taxon>
    </lineage>
</organism>
<dbReference type="Proteomes" id="UP001196509">
    <property type="component" value="Unassembled WGS sequence"/>
</dbReference>
<protein>
    <submittedName>
        <fullName evidence="2">HlyD family efflux transporter periplasmic adaptor subunit</fullName>
    </submittedName>
</protein>
<dbReference type="PANTHER" id="PTHR30469">
    <property type="entry name" value="MULTIDRUG RESISTANCE PROTEIN MDTA"/>
    <property type="match status" value="1"/>
</dbReference>
<feature type="coiled-coil region" evidence="1">
    <location>
        <begin position="222"/>
        <end position="249"/>
    </location>
</feature>
<dbReference type="EMBL" id="JAICBX010000001">
    <property type="protein sequence ID" value="MBW8636518.1"/>
    <property type="molecule type" value="Genomic_DNA"/>
</dbReference>
<accession>A0AAE3D098</accession>
<dbReference type="RefSeq" id="WP_220227195.1">
    <property type="nucleotide sequence ID" value="NZ_JAICBX010000001.1"/>
</dbReference>
<dbReference type="GO" id="GO:1990281">
    <property type="term" value="C:efflux pump complex"/>
    <property type="evidence" value="ECO:0007669"/>
    <property type="project" value="TreeGrafter"/>
</dbReference>
<keyword evidence="1" id="KW-0175">Coiled coil</keyword>
<gene>
    <name evidence="2" type="ORF">K1W69_04885</name>
</gene>
<dbReference type="PANTHER" id="PTHR30469:SF15">
    <property type="entry name" value="HLYD FAMILY OF SECRETION PROTEINS"/>
    <property type="match status" value="1"/>
</dbReference>
<comment type="caution">
    <text evidence="2">The sequence shown here is derived from an EMBL/GenBank/DDBJ whole genome shotgun (WGS) entry which is preliminary data.</text>
</comment>
<evidence type="ECO:0000313" key="2">
    <source>
        <dbReference type="EMBL" id="MBW8636518.1"/>
    </source>
</evidence>
<evidence type="ECO:0000313" key="3">
    <source>
        <dbReference type="Proteomes" id="UP001196509"/>
    </source>
</evidence>
<proteinExistence type="predicted"/>
<feature type="coiled-coil region" evidence="1">
    <location>
        <begin position="83"/>
        <end position="127"/>
    </location>
</feature>